<organism evidence="3 4">
    <name type="scientific">Acorus gramineus</name>
    <name type="common">Dwarf sweet flag</name>
    <dbReference type="NCBI Taxonomy" id="55184"/>
    <lineage>
        <taxon>Eukaryota</taxon>
        <taxon>Viridiplantae</taxon>
        <taxon>Streptophyta</taxon>
        <taxon>Embryophyta</taxon>
        <taxon>Tracheophyta</taxon>
        <taxon>Spermatophyta</taxon>
        <taxon>Magnoliopsida</taxon>
        <taxon>Liliopsida</taxon>
        <taxon>Acoraceae</taxon>
        <taxon>Acorus</taxon>
    </lineage>
</organism>
<accession>A0AAV9A806</accession>
<dbReference type="EMBL" id="JAUJYN010000011">
    <property type="protein sequence ID" value="KAK1260324.1"/>
    <property type="molecule type" value="Genomic_DNA"/>
</dbReference>
<dbReference type="InterPro" id="IPR045501">
    <property type="entry name" value="DUF6490"/>
</dbReference>
<evidence type="ECO:0000256" key="2">
    <source>
        <dbReference type="SAM" id="SignalP"/>
    </source>
</evidence>
<feature type="signal peptide" evidence="2">
    <location>
        <begin position="1"/>
        <end position="17"/>
    </location>
</feature>
<feature type="transmembrane region" description="Helical" evidence="1">
    <location>
        <begin position="63"/>
        <end position="81"/>
    </location>
</feature>
<evidence type="ECO:0000256" key="1">
    <source>
        <dbReference type="SAM" id="Phobius"/>
    </source>
</evidence>
<keyword evidence="2" id="KW-0732">Signal</keyword>
<keyword evidence="4" id="KW-1185">Reference proteome</keyword>
<proteinExistence type="predicted"/>
<feature type="transmembrane region" description="Helical" evidence="1">
    <location>
        <begin position="27"/>
        <end position="47"/>
    </location>
</feature>
<dbReference type="Pfam" id="PF20100">
    <property type="entry name" value="DUF6490"/>
    <property type="match status" value="1"/>
</dbReference>
<evidence type="ECO:0000313" key="3">
    <source>
        <dbReference type="EMBL" id="KAK1260324.1"/>
    </source>
</evidence>
<gene>
    <name evidence="3" type="ORF">QJS04_geneDACA013344</name>
</gene>
<comment type="caution">
    <text evidence="3">The sequence shown here is derived from an EMBL/GenBank/DDBJ whole genome shotgun (WGS) entry which is preliminary data.</text>
</comment>
<name>A0AAV9A806_ACOGR</name>
<evidence type="ECO:0000313" key="4">
    <source>
        <dbReference type="Proteomes" id="UP001179952"/>
    </source>
</evidence>
<dbReference type="PANTHER" id="PTHR46610">
    <property type="entry name" value="OS05G0181300 PROTEIN"/>
    <property type="match status" value="1"/>
</dbReference>
<keyword evidence="1" id="KW-0812">Transmembrane</keyword>
<dbReference type="AlphaFoldDB" id="A0AAV9A806"/>
<keyword evidence="1" id="KW-1133">Transmembrane helix</keyword>
<feature type="transmembrane region" description="Helical" evidence="1">
    <location>
        <begin position="87"/>
        <end position="109"/>
    </location>
</feature>
<dbReference type="PANTHER" id="PTHR46610:SF20">
    <property type="entry name" value="OS05G0181300 PROTEIN"/>
    <property type="match status" value="1"/>
</dbReference>
<dbReference type="Proteomes" id="UP001179952">
    <property type="component" value="Unassembled WGS sequence"/>
</dbReference>
<protein>
    <submittedName>
        <fullName evidence="3">Uncharacterized protein</fullName>
    </submittedName>
</protein>
<reference evidence="3" key="2">
    <citation type="submission" date="2023-06" db="EMBL/GenBank/DDBJ databases">
        <authorList>
            <person name="Ma L."/>
            <person name="Liu K.-W."/>
            <person name="Li Z."/>
            <person name="Hsiao Y.-Y."/>
            <person name="Qi Y."/>
            <person name="Fu T."/>
            <person name="Tang G."/>
            <person name="Zhang D."/>
            <person name="Sun W.-H."/>
            <person name="Liu D.-K."/>
            <person name="Li Y."/>
            <person name="Chen G.-Z."/>
            <person name="Liu X.-D."/>
            <person name="Liao X.-Y."/>
            <person name="Jiang Y.-T."/>
            <person name="Yu X."/>
            <person name="Hao Y."/>
            <person name="Huang J."/>
            <person name="Zhao X.-W."/>
            <person name="Ke S."/>
            <person name="Chen Y.-Y."/>
            <person name="Wu W.-L."/>
            <person name="Hsu J.-L."/>
            <person name="Lin Y.-F."/>
            <person name="Huang M.-D."/>
            <person name="Li C.-Y."/>
            <person name="Huang L."/>
            <person name="Wang Z.-W."/>
            <person name="Zhao X."/>
            <person name="Zhong W.-Y."/>
            <person name="Peng D.-H."/>
            <person name="Ahmad S."/>
            <person name="Lan S."/>
            <person name="Zhang J.-S."/>
            <person name="Tsai W.-C."/>
            <person name="Van De Peer Y."/>
            <person name="Liu Z.-J."/>
        </authorList>
    </citation>
    <scope>NUCLEOTIDE SEQUENCE</scope>
    <source>
        <strain evidence="3">SCP</strain>
        <tissue evidence="3">Leaves</tissue>
    </source>
</reference>
<keyword evidence="1" id="KW-0472">Membrane</keyword>
<reference evidence="3" key="1">
    <citation type="journal article" date="2023" name="Nat. Commun.">
        <title>Diploid and tetraploid genomes of Acorus and the evolution of monocots.</title>
        <authorList>
            <person name="Ma L."/>
            <person name="Liu K.W."/>
            <person name="Li Z."/>
            <person name="Hsiao Y.Y."/>
            <person name="Qi Y."/>
            <person name="Fu T."/>
            <person name="Tang G.D."/>
            <person name="Zhang D."/>
            <person name="Sun W.H."/>
            <person name="Liu D.K."/>
            <person name="Li Y."/>
            <person name="Chen G.Z."/>
            <person name="Liu X.D."/>
            <person name="Liao X.Y."/>
            <person name="Jiang Y.T."/>
            <person name="Yu X."/>
            <person name="Hao Y."/>
            <person name="Huang J."/>
            <person name="Zhao X.W."/>
            <person name="Ke S."/>
            <person name="Chen Y.Y."/>
            <person name="Wu W.L."/>
            <person name="Hsu J.L."/>
            <person name="Lin Y.F."/>
            <person name="Huang M.D."/>
            <person name="Li C.Y."/>
            <person name="Huang L."/>
            <person name="Wang Z.W."/>
            <person name="Zhao X."/>
            <person name="Zhong W.Y."/>
            <person name="Peng D.H."/>
            <person name="Ahmad S."/>
            <person name="Lan S."/>
            <person name="Zhang J.S."/>
            <person name="Tsai W.C."/>
            <person name="Van de Peer Y."/>
            <person name="Liu Z.J."/>
        </authorList>
    </citation>
    <scope>NUCLEOTIDE SEQUENCE</scope>
    <source>
        <strain evidence="3">SCP</strain>
    </source>
</reference>
<feature type="chain" id="PRO_5043642294" evidence="2">
    <location>
        <begin position="18"/>
        <end position="115"/>
    </location>
</feature>
<sequence length="115" mass="13107">MLFAFAISLFIFQSMVAIHRFRNDMSTISFIVGANAVIAALFWSIYAHEKAPVGSKQRERHRISVWLLATLLNVGFAYRVTMMMPLVVMWVLWGLVGVTTVGTFHLYFLRPDHSA</sequence>